<dbReference type="VEuPathDB" id="VectorBase:GPPI004198"/>
<reference evidence="1" key="2">
    <citation type="submission" date="2020-05" db="UniProtKB">
        <authorList>
            <consortium name="EnsemblMetazoa"/>
        </authorList>
    </citation>
    <scope>IDENTIFICATION</scope>
    <source>
        <strain evidence="1">IAEA</strain>
    </source>
</reference>
<organism evidence="1 2">
    <name type="scientific">Glossina palpalis gambiensis</name>
    <dbReference type="NCBI Taxonomy" id="67801"/>
    <lineage>
        <taxon>Eukaryota</taxon>
        <taxon>Metazoa</taxon>
        <taxon>Ecdysozoa</taxon>
        <taxon>Arthropoda</taxon>
        <taxon>Hexapoda</taxon>
        <taxon>Insecta</taxon>
        <taxon>Pterygota</taxon>
        <taxon>Neoptera</taxon>
        <taxon>Endopterygota</taxon>
        <taxon>Diptera</taxon>
        <taxon>Brachycera</taxon>
        <taxon>Muscomorpha</taxon>
        <taxon>Hippoboscoidea</taxon>
        <taxon>Glossinidae</taxon>
        <taxon>Glossina</taxon>
    </lineage>
</organism>
<evidence type="ECO:0000313" key="2">
    <source>
        <dbReference type="Proteomes" id="UP000092460"/>
    </source>
</evidence>
<reference evidence="2" key="1">
    <citation type="submission" date="2015-01" db="EMBL/GenBank/DDBJ databases">
        <authorList>
            <person name="Aksoy S."/>
            <person name="Warren W."/>
            <person name="Wilson R.K."/>
        </authorList>
    </citation>
    <scope>NUCLEOTIDE SEQUENCE [LARGE SCALE GENOMIC DNA]</scope>
    <source>
        <strain evidence="2">IAEA</strain>
    </source>
</reference>
<sequence length="137" mass="16286">MLYSDFEIDVFHTELLQYDVMYLYINAIVRVFEGVAFYNKNAFVENNINFYADSVERDFVLCDIKTTQQKYQSDVKCGPTNKILNQSNEKFYEEILMPATRPLPPELSHKVANYGRSSFDLIYYKCRRQFSFCNEYV</sequence>
<dbReference type="EMBL" id="JXJN01001569">
    <property type="status" value="NOT_ANNOTATED_CDS"/>
    <property type="molecule type" value="Genomic_DNA"/>
</dbReference>
<dbReference type="Proteomes" id="UP000092460">
    <property type="component" value="Unassembled WGS sequence"/>
</dbReference>
<keyword evidence="2" id="KW-1185">Reference proteome</keyword>
<accession>A0A1B0APT0</accession>
<evidence type="ECO:0000313" key="1">
    <source>
        <dbReference type="EnsemblMetazoa" id="GPPI004198-PA"/>
    </source>
</evidence>
<protein>
    <submittedName>
        <fullName evidence="1">Uncharacterized protein</fullName>
    </submittedName>
</protein>
<name>A0A1B0APT0_9MUSC</name>
<proteinExistence type="predicted"/>
<dbReference type="AlphaFoldDB" id="A0A1B0APT0"/>
<dbReference type="EnsemblMetazoa" id="GPPI004198-RA">
    <property type="protein sequence ID" value="GPPI004198-PA"/>
    <property type="gene ID" value="GPPI004198"/>
</dbReference>